<comment type="subcellular location">
    <subcellularLocation>
        <location evidence="2">Membrane</location>
    </subcellularLocation>
    <subcellularLocation>
        <location evidence="1">Plastid</location>
        <location evidence="1">Chloroplast</location>
    </subcellularLocation>
</comment>
<evidence type="ECO:0000256" key="8">
    <source>
        <dbReference type="ARBA" id="ARBA00022946"/>
    </source>
</evidence>
<keyword evidence="7" id="KW-0479">Metal-binding</keyword>
<dbReference type="GO" id="GO:0009507">
    <property type="term" value="C:chloroplast"/>
    <property type="evidence" value="ECO:0007669"/>
    <property type="project" value="UniProtKB-SubCell"/>
</dbReference>
<dbReference type="InterPro" id="IPR036922">
    <property type="entry name" value="Rieske_2Fe-2S_sf"/>
</dbReference>
<dbReference type="Gene3D" id="3.90.380.10">
    <property type="entry name" value="Naphthalene 1,2-dioxygenase Alpha Subunit, Chain A, domain 1"/>
    <property type="match status" value="1"/>
</dbReference>
<organism evidence="16">
    <name type="scientific">Auxenochlorella protothecoides</name>
    <name type="common">Green microalga</name>
    <name type="synonym">Chlorella protothecoides</name>
    <dbReference type="NCBI Taxonomy" id="3075"/>
    <lineage>
        <taxon>Eukaryota</taxon>
        <taxon>Viridiplantae</taxon>
        <taxon>Chlorophyta</taxon>
        <taxon>core chlorophytes</taxon>
        <taxon>Trebouxiophyceae</taxon>
        <taxon>Chlorellales</taxon>
        <taxon>Chlorellaceae</taxon>
        <taxon>Auxenochlorella</taxon>
    </lineage>
</organism>
<sequence length="583" mass="62753">MKRDQNSTLLDQTAVNGSKSKTTLDIIILRLNAMKLQGHASVSAVVWPLSTRPRAAVAQGSRSLRGPWAPRGPEECGRHMGRTRRVTVATTADIPQVVERPPPALDSPVEVSRASSFDWKDHWYPIAFTKDIGSAPYPFTLLEEPIVLWRDGAGEYQCLADSCPHRLVPLSEGRVAPDGTLQCAYHGWQFRGDGACTLIPQGGDPASPRACARSYACRAAQGLVWVMLRPAGDARAAAALPPTLPELDEGGWLAFGDMWRDLPYDAVTLIENVIDAGHVPFTHHATVSKRTSSGSFADLAVTERSEAGFRGLWPSGPRRGALGPQATEWRGPNLMRHTIEAQETRGFSNITAVYAVPIAPGRCRAIVRQPFKFKNRVIPAVMGLVPRFATHLDALKILDDDVVFLHLQEEKVVKAGLATKPPGQVYHMPGASDALVTAFRTWIQKKAGGGPFGAQDEGWLARAGPRLGQTQLLDHWESHCSRCESCRTAEQRLKVVRGVAAALGALCGLATLVVGGLACVGAIDGIVSTFSSTSLAAVAGVTGMFCAAMGLLVAWTTNVLGRFHLGRHPLPRNLVPGEWQAAV</sequence>
<proteinExistence type="predicted"/>
<accession>A0A1D2ADI9</accession>
<dbReference type="AlphaFoldDB" id="A0A1D2ADI9"/>
<keyword evidence="5 14" id="KW-0812">Transmembrane</keyword>
<keyword evidence="4" id="KW-0934">Plastid</keyword>
<dbReference type="PANTHER" id="PTHR21266">
    <property type="entry name" value="IRON-SULFUR DOMAIN CONTAINING PROTEIN"/>
    <property type="match status" value="1"/>
</dbReference>
<dbReference type="Pfam" id="PF00355">
    <property type="entry name" value="Rieske"/>
    <property type="match status" value="1"/>
</dbReference>
<evidence type="ECO:0000256" key="11">
    <source>
        <dbReference type="ARBA" id="ARBA00023004"/>
    </source>
</evidence>
<dbReference type="InterPro" id="IPR050584">
    <property type="entry name" value="Cholesterol_7-desaturase"/>
</dbReference>
<dbReference type="EMBL" id="GDKF01001629">
    <property type="protein sequence ID" value="JAT76993.1"/>
    <property type="molecule type" value="Transcribed_RNA"/>
</dbReference>
<dbReference type="GO" id="GO:0016020">
    <property type="term" value="C:membrane"/>
    <property type="evidence" value="ECO:0007669"/>
    <property type="project" value="UniProtKB-SubCell"/>
</dbReference>
<reference evidence="16" key="1">
    <citation type="submission" date="2015-08" db="EMBL/GenBank/DDBJ databases">
        <authorList>
            <person name="Babu N.S."/>
            <person name="Beckwith C.J."/>
            <person name="Beseler K.G."/>
            <person name="Brison A."/>
            <person name="Carone J.V."/>
            <person name="Caskin T.P."/>
            <person name="Diamond M."/>
            <person name="Durham M.E."/>
            <person name="Foxe J.M."/>
            <person name="Go M."/>
            <person name="Henderson B.A."/>
            <person name="Jones I.B."/>
            <person name="McGettigan J.A."/>
            <person name="Micheletti S.J."/>
            <person name="Nasrallah M.E."/>
            <person name="Ortiz D."/>
            <person name="Piller C.R."/>
            <person name="Privatt S.R."/>
            <person name="Schneider S.L."/>
            <person name="Sharp S."/>
            <person name="Smith T.C."/>
            <person name="Stanton J.D."/>
            <person name="Ullery H.E."/>
            <person name="Wilson R.J."/>
            <person name="Serrano M.G."/>
            <person name="Buck G."/>
            <person name="Lee V."/>
            <person name="Wang Y."/>
            <person name="Carvalho R."/>
            <person name="Voegtly L."/>
            <person name="Shi R."/>
            <person name="Duckworth R."/>
            <person name="Johnson A."/>
            <person name="Loviza R."/>
            <person name="Walstead R."/>
            <person name="Shah Z."/>
            <person name="Kiflezghi M."/>
            <person name="Wade K."/>
            <person name="Ball S.L."/>
            <person name="Bradley K.W."/>
            <person name="Asai D.J."/>
            <person name="Bowman C.A."/>
            <person name="Russell D.A."/>
            <person name="Pope W.H."/>
            <person name="Jacobs-Sera D."/>
            <person name="Hendrix R.W."/>
            <person name="Hatfull G.F."/>
        </authorList>
    </citation>
    <scope>NUCLEOTIDE SEQUENCE</scope>
</reference>
<feature type="transmembrane region" description="Helical" evidence="14">
    <location>
        <begin position="535"/>
        <end position="555"/>
    </location>
</feature>
<dbReference type="Pfam" id="PF08417">
    <property type="entry name" value="PaO"/>
    <property type="match status" value="1"/>
</dbReference>
<evidence type="ECO:0000256" key="5">
    <source>
        <dbReference type="ARBA" id="ARBA00022692"/>
    </source>
</evidence>
<dbReference type="GO" id="GO:0046872">
    <property type="term" value="F:metal ion binding"/>
    <property type="evidence" value="ECO:0007669"/>
    <property type="project" value="UniProtKB-KW"/>
</dbReference>
<evidence type="ECO:0000259" key="15">
    <source>
        <dbReference type="PROSITE" id="PS51296"/>
    </source>
</evidence>
<feature type="transmembrane region" description="Helical" evidence="14">
    <location>
        <begin position="499"/>
        <end position="523"/>
    </location>
</feature>
<dbReference type="PROSITE" id="PS51296">
    <property type="entry name" value="RIESKE"/>
    <property type="match status" value="1"/>
</dbReference>
<keyword evidence="11" id="KW-0408">Iron</keyword>
<dbReference type="GO" id="GO:0051537">
    <property type="term" value="F:2 iron, 2 sulfur cluster binding"/>
    <property type="evidence" value="ECO:0007669"/>
    <property type="project" value="UniProtKB-KW"/>
</dbReference>
<dbReference type="SUPFAM" id="SSF50022">
    <property type="entry name" value="ISP domain"/>
    <property type="match status" value="1"/>
</dbReference>
<evidence type="ECO:0000256" key="13">
    <source>
        <dbReference type="ARBA" id="ARBA00023136"/>
    </source>
</evidence>
<evidence type="ECO:0000256" key="4">
    <source>
        <dbReference type="ARBA" id="ARBA00022640"/>
    </source>
</evidence>
<keyword evidence="12" id="KW-0411">Iron-sulfur</keyword>
<evidence type="ECO:0000256" key="14">
    <source>
        <dbReference type="SAM" id="Phobius"/>
    </source>
</evidence>
<dbReference type="GO" id="GO:0010277">
    <property type="term" value="F:chlorophyllide a oxygenase activity"/>
    <property type="evidence" value="ECO:0007669"/>
    <property type="project" value="InterPro"/>
</dbReference>
<keyword evidence="10" id="KW-0560">Oxidoreductase</keyword>
<protein>
    <recommendedName>
        <fullName evidence="15">Rieske domain-containing protein</fullName>
    </recommendedName>
</protein>
<evidence type="ECO:0000256" key="7">
    <source>
        <dbReference type="ARBA" id="ARBA00022723"/>
    </source>
</evidence>
<evidence type="ECO:0000256" key="1">
    <source>
        <dbReference type="ARBA" id="ARBA00004229"/>
    </source>
</evidence>
<dbReference type="SUPFAM" id="SSF55961">
    <property type="entry name" value="Bet v1-like"/>
    <property type="match status" value="1"/>
</dbReference>
<dbReference type="InterPro" id="IPR017941">
    <property type="entry name" value="Rieske_2Fe-2S"/>
</dbReference>
<gene>
    <name evidence="16" type="ORF">g.25310</name>
</gene>
<keyword evidence="6" id="KW-0001">2Fe-2S</keyword>
<dbReference type="Gene3D" id="2.102.10.10">
    <property type="entry name" value="Rieske [2Fe-2S] iron-sulphur domain"/>
    <property type="match status" value="1"/>
</dbReference>
<keyword evidence="3" id="KW-0150">Chloroplast</keyword>
<evidence type="ECO:0000313" key="16">
    <source>
        <dbReference type="EMBL" id="JAT76993.1"/>
    </source>
</evidence>
<dbReference type="InterPro" id="IPR013626">
    <property type="entry name" value="PaO"/>
</dbReference>
<evidence type="ECO:0000256" key="12">
    <source>
        <dbReference type="ARBA" id="ARBA00023014"/>
    </source>
</evidence>
<keyword evidence="8" id="KW-0809">Transit peptide</keyword>
<keyword evidence="9 14" id="KW-1133">Transmembrane helix</keyword>
<evidence type="ECO:0000256" key="10">
    <source>
        <dbReference type="ARBA" id="ARBA00023002"/>
    </source>
</evidence>
<name>A0A1D2ADI9_AUXPR</name>
<keyword evidence="13 14" id="KW-0472">Membrane</keyword>
<evidence type="ECO:0000256" key="9">
    <source>
        <dbReference type="ARBA" id="ARBA00022989"/>
    </source>
</evidence>
<evidence type="ECO:0000256" key="3">
    <source>
        <dbReference type="ARBA" id="ARBA00022528"/>
    </source>
</evidence>
<evidence type="ECO:0000256" key="6">
    <source>
        <dbReference type="ARBA" id="ARBA00022714"/>
    </source>
</evidence>
<dbReference type="PANTHER" id="PTHR21266:SF32">
    <property type="entry name" value="CHOLESTEROL 7-DESATURASE NVD"/>
    <property type="match status" value="1"/>
</dbReference>
<evidence type="ECO:0000256" key="2">
    <source>
        <dbReference type="ARBA" id="ARBA00004370"/>
    </source>
</evidence>
<feature type="domain" description="Rieske" evidence="15">
    <location>
        <begin position="123"/>
        <end position="226"/>
    </location>
</feature>